<comment type="caution">
    <text evidence="6">The sequence shown here is derived from an EMBL/GenBank/DDBJ whole genome shotgun (WGS) entry which is preliminary data.</text>
</comment>
<accession>T1B7M0</accession>
<keyword evidence="6" id="KW-0131">Cell cycle</keyword>
<dbReference type="GO" id="GO:0032153">
    <property type="term" value="C:cell division site"/>
    <property type="evidence" value="ECO:0007669"/>
    <property type="project" value="TreeGrafter"/>
</dbReference>
<keyword evidence="2" id="KW-0547">Nucleotide-binding</keyword>
<dbReference type="PANTHER" id="PTHR30314:SF9">
    <property type="entry name" value="CELL DIVISION PROTEIN FTSZ 2"/>
    <property type="match status" value="1"/>
</dbReference>
<gene>
    <name evidence="6" type="ORF">B2A_07396</name>
</gene>
<proteinExistence type="inferred from homology"/>
<dbReference type="InterPro" id="IPR037103">
    <property type="entry name" value="Tubulin/FtsZ-like_C"/>
</dbReference>
<protein>
    <submittedName>
        <fullName evidence="6">Cell division protein FtsZ</fullName>
    </submittedName>
</protein>
<dbReference type="HAMAP" id="MF_00909">
    <property type="entry name" value="FtsZ"/>
    <property type="match status" value="1"/>
</dbReference>
<evidence type="ECO:0000313" key="6">
    <source>
        <dbReference type="EMBL" id="EQD50185.1"/>
    </source>
</evidence>
<dbReference type="SMART" id="SM00864">
    <property type="entry name" value="Tubulin"/>
    <property type="match status" value="1"/>
</dbReference>
<dbReference type="PANTHER" id="PTHR30314">
    <property type="entry name" value="CELL DIVISION PROTEIN FTSZ-RELATED"/>
    <property type="match status" value="1"/>
</dbReference>
<feature type="domain" description="Tubulin/FtsZ GTPase" evidence="4">
    <location>
        <begin position="32"/>
        <end position="223"/>
    </location>
</feature>
<dbReference type="GO" id="GO:0005525">
    <property type="term" value="F:GTP binding"/>
    <property type="evidence" value="ECO:0007669"/>
    <property type="project" value="UniProtKB-KW"/>
</dbReference>
<dbReference type="NCBIfam" id="TIGR00065">
    <property type="entry name" value="ftsZ"/>
    <property type="match status" value="1"/>
</dbReference>
<sequence length="357" mass="37660">MDDLVNSVFGGQGGVAKSTAGSNEDFGSAQIKIVTAGFGGAGDNIINRLLKVGVKGTEFVAVNTDAQHFKIIDDRIKKVLIGKSITRGLGAGGDPLVGKKAAEVDRQLLEDVFAGSQLVFLCAGMGGGTGTGSISVAAQIAKEQGAIVISMVTYPFDLERVRKVKAEEGIQELRKFSDSVIIIDNNRLTKLVPNLPMTEAFALADEVLAKAIGGLVWTITQPSMINIDFADVRSIMVNNGVGFIAVGTGKGNDKVNIASEQVLKNKLLDVDYENATGALIHISGDSSLTIGDAIKAGEIITERMDPKANIKWGARLIPGYNDMIEIVAIITGVKSASVIGKLEERKAQNYNDLESIG</sequence>
<name>T1B7M0_9ZZZZ</name>
<dbReference type="Gene3D" id="3.30.1330.20">
    <property type="entry name" value="Tubulin/FtsZ, C-terminal domain"/>
    <property type="match status" value="1"/>
</dbReference>
<dbReference type="InterPro" id="IPR008280">
    <property type="entry name" value="Tub_FtsZ_C"/>
</dbReference>
<dbReference type="GO" id="GO:0003924">
    <property type="term" value="F:GTPase activity"/>
    <property type="evidence" value="ECO:0007669"/>
    <property type="project" value="InterPro"/>
</dbReference>
<evidence type="ECO:0000259" key="4">
    <source>
        <dbReference type="SMART" id="SM00864"/>
    </source>
</evidence>
<dbReference type="PRINTS" id="PR00423">
    <property type="entry name" value="CELLDVISFTSZ"/>
</dbReference>
<dbReference type="InterPro" id="IPR000158">
    <property type="entry name" value="Cell_div_FtsZ"/>
</dbReference>
<keyword evidence="3" id="KW-0342">GTP-binding</keyword>
<evidence type="ECO:0000256" key="1">
    <source>
        <dbReference type="ARBA" id="ARBA00009690"/>
    </source>
</evidence>
<dbReference type="GO" id="GO:0005737">
    <property type="term" value="C:cytoplasm"/>
    <property type="evidence" value="ECO:0007669"/>
    <property type="project" value="TreeGrafter"/>
</dbReference>
<evidence type="ECO:0000256" key="2">
    <source>
        <dbReference type="ARBA" id="ARBA00022741"/>
    </source>
</evidence>
<evidence type="ECO:0000259" key="5">
    <source>
        <dbReference type="SMART" id="SM00865"/>
    </source>
</evidence>
<feature type="domain" description="Tubulin/FtsZ 2-layer sandwich" evidence="5">
    <location>
        <begin position="225"/>
        <end position="342"/>
    </location>
</feature>
<evidence type="ECO:0000256" key="3">
    <source>
        <dbReference type="ARBA" id="ARBA00023134"/>
    </source>
</evidence>
<dbReference type="CDD" id="cd02201">
    <property type="entry name" value="FtsZ_type1"/>
    <property type="match status" value="1"/>
</dbReference>
<dbReference type="InterPro" id="IPR018316">
    <property type="entry name" value="Tubulin/FtsZ_2-layer-sand-dom"/>
</dbReference>
<dbReference type="GO" id="GO:0051301">
    <property type="term" value="P:cell division"/>
    <property type="evidence" value="ECO:0007669"/>
    <property type="project" value="UniProtKB-KW"/>
</dbReference>
<dbReference type="InterPro" id="IPR024757">
    <property type="entry name" value="FtsZ_C"/>
</dbReference>
<reference evidence="6" key="2">
    <citation type="journal article" date="2014" name="ISME J.">
        <title>Microbial stratification in low pH oxic and suboxic macroscopic growths along an acid mine drainage.</title>
        <authorList>
            <person name="Mendez-Garcia C."/>
            <person name="Mesa V."/>
            <person name="Sprenger R.R."/>
            <person name="Richter M."/>
            <person name="Diez M.S."/>
            <person name="Solano J."/>
            <person name="Bargiela R."/>
            <person name="Golyshina O.V."/>
            <person name="Manteca A."/>
            <person name="Ramos J.L."/>
            <person name="Gallego J.R."/>
            <person name="Llorente I."/>
            <person name="Martins Dos Santos V.A."/>
            <person name="Jensen O.N."/>
            <person name="Pelaez A.I."/>
            <person name="Sanchez J."/>
            <person name="Ferrer M."/>
        </authorList>
    </citation>
    <scope>NUCLEOTIDE SEQUENCE</scope>
</reference>
<dbReference type="InterPro" id="IPR003008">
    <property type="entry name" value="Tubulin_FtsZ_GTPase"/>
</dbReference>
<dbReference type="EMBL" id="AUZZ01005292">
    <property type="protein sequence ID" value="EQD50185.1"/>
    <property type="molecule type" value="Genomic_DNA"/>
</dbReference>
<reference evidence="6" key="1">
    <citation type="submission" date="2013-08" db="EMBL/GenBank/DDBJ databases">
        <authorList>
            <person name="Mendez C."/>
            <person name="Richter M."/>
            <person name="Ferrer M."/>
            <person name="Sanchez J."/>
        </authorList>
    </citation>
    <scope>NUCLEOTIDE SEQUENCE</scope>
</reference>
<organism evidence="6">
    <name type="scientific">mine drainage metagenome</name>
    <dbReference type="NCBI Taxonomy" id="410659"/>
    <lineage>
        <taxon>unclassified sequences</taxon>
        <taxon>metagenomes</taxon>
        <taxon>ecological metagenomes</taxon>
    </lineage>
</organism>
<dbReference type="SUPFAM" id="SSF52490">
    <property type="entry name" value="Tubulin nucleotide-binding domain-like"/>
    <property type="match status" value="1"/>
</dbReference>
<dbReference type="Pfam" id="PF12327">
    <property type="entry name" value="FtsZ_C"/>
    <property type="match status" value="1"/>
</dbReference>
<dbReference type="Pfam" id="PF00091">
    <property type="entry name" value="Tubulin"/>
    <property type="match status" value="1"/>
</dbReference>
<dbReference type="InterPro" id="IPR036525">
    <property type="entry name" value="Tubulin/FtsZ_GTPase_sf"/>
</dbReference>
<dbReference type="InterPro" id="IPR045061">
    <property type="entry name" value="FtsZ/CetZ"/>
</dbReference>
<dbReference type="Gene3D" id="3.40.50.1440">
    <property type="entry name" value="Tubulin/FtsZ, GTPase domain"/>
    <property type="match status" value="1"/>
</dbReference>
<dbReference type="AlphaFoldDB" id="T1B7M0"/>
<dbReference type="SMART" id="SM00865">
    <property type="entry name" value="Tubulin_C"/>
    <property type="match status" value="1"/>
</dbReference>
<dbReference type="SUPFAM" id="SSF55307">
    <property type="entry name" value="Tubulin C-terminal domain-like"/>
    <property type="match status" value="1"/>
</dbReference>
<comment type="similarity">
    <text evidence="1">Belongs to the FtsZ family.</text>
</comment>
<keyword evidence="6" id="KW-0132">Cell division</keyword>